<evidence type="ECO:0000313" key="2">
    <source>
        <dbReference type="EMBL" id="KAK8491599.1"/>
    </source>
</evidence>
<keyword evidence="3" id="KW-1185">Reference proteome</keyword>
<evidence type="ECO:0000313" key="3">
    <source>
        <dbReference type="Proteomes" id="UP001396334"/>
    </source>
</evidence>
<dbReference type="PANTHER" id="PTHR33782">
    <property type="entry name" value="OS01G0121600 PROTEIN"/>
    <property type="match status" value="1"/>
</dbReference>
<reference evidence="2 3" key="1">
    <citation type="journal article" date="2024" name="G3 (Bethesda)">
        <title>Genome assembly of Hibiscus sabdariffa L. provides insights into metabolisms of medicinal natural products.</title>
        <authorList>
            <person name="Kim T."/>
        </authorList>
    </citation>
    <scope>NUCLEOTIDE SEQUENCE [LARGE SCALE GENOMIC DNA]</scope>
    <source>
        <strain evidence="2">TK-2024</strain>
        <tissue evidence="2">Old leaves</tissue>
    </source>
</reference>
<protein>
    <submittedName>
        <fullName evidence="2">Uncharacterized protein</fullName>
    </submittedName>
</protein>
<proteinExistence type="predicted"/>
<dbReference type="PANTHER" id="PTHR33782:SF5">
    <property type="entry name" value="MEDIATOR OF RNA POLYMERASE II TRANSCRIPTION SUBUNIT"/>
    <property type="match status" value="1"/>
</dbReference>
<gene>
    <name evidence="2" type="ORF">V6N11_063088</name>
</gene>
<organism evidence="2 3">
    <name type="scientific">Hibiscus sabdariffa</name>
    <name type="common">roselle</name>
    <dbReference type="NCBI Taxonomy" id="183260"/>
    <lineage>
        <taxon>Eukaryota</taxon>
        <taxon>Viridiplantae</taxon>
        <taxon>Streptophyta</taxon>
        <taxon>Embryophyta</taxon>
        <taxon>Tracheophyta</taxon>
        <taxon>Spermatophyta</taxon>
        <taxon>Magnoliopsida</taxon>
        <taxon>eudicotyledons</taxon>
        <taxon>Gunneridae</taxon>
        <taxon>Pentapetalae</taxon>
        <taxon>rosids</taxon>
        <taxon>malvids</taxon>
        <taxon>Malvales</taxon>
        <taxon>Malvaceae</taxon>
        <taxon>Malvoideae</taxon>
        <taxon>Hibiscus</taxon>
    </lineage>
</organism>
<feature type="region of interest" description="Disordered" evidence="1">
    <location>
        <begin position="18"/>
        <end position="41"/>
    </location>
</feature>
<dbReference type="EMBL" id="JBBPBN010000258">
    <property type="protein sequence ID" value="KAK8491599.1"/>
    <property type="molecule type" value="Genomic_DNA"/>
</dbReference>
<sequence>MGSNSLSITPFLSCHRPRKCTSTASPRMSASGRSHNDDSNCNCGGRRRRPVDEDMIVLRKRIHEMKMVDRNYEPPTNWMEWEKRYYTSYDSILGCFAIDADEYQAERRFGGGCFDGVQFTGVGCFCRFACC</sequence>
<accession>A0ABR2AEZ4</accession>
<feature type="compositionally biased region" description="Polar residues" evidence="1">
    <location>
        <begin position="20"/>
        <end position="33"/>
    </location>
</feature>
<name>A0ABR2AEZ4_9ROSI</name>
<evidence type="ECO:0000256" key="1">
    <source>
        <dbReference type="SAM" id="MobiDB-lite"/>
    </source>
</evidence>
<comment type="caution">
    <text evidence="2">The sequence shown here is derived from an EMBL/GenBank/DDBJ whole genome shotgun (WGS) entry which is preliminary data.</text>
</comment>
<dbReference type="Proteomes" id="UP001396334">
    <property type="component" value="Unassembled WGS sequence"/>
</dbReference>